<dbReference type="CDD" id="cd12148">
    <property type="entry name" value="fungal_TF_MHR"/>
    <property type="match status" value="1"/>
</dbReference>
<evidence type="ECO:0000313" key="8">
    <source>
        <dbReference type="EMBL" id="KAJ7359535.1"/>
    </source>
</evidence>
<evidence type="ECO:0000256" key="5">
    <source>
        <dbReference type="ARBA" id="ARBA00023242"/>
    </source>
</evidence>
<feature type="region of interest" description="Disordered" evidence="6">
    <location>
        <begin position="581"/>
        <end position="605"/>
    </location>
</feature>
<dbReference type="Proteomes" id="UP001218218">
    <property type="component" value="Unassembled WGS sequence"/>
</dbReference>
<keyword evidence="9" id="KW-1185">Reference proteome</keyword>
<dbReference type="InterPro" id="IPR051089">
    <property type="entry name" value="prtT"/>
</dbReference>
<protein>
    <recommendedName>
        <fullName evidence="7">Zn(2)-C6 fungal-type domain-containing protein</fullName>
    </recommendedName>
</protein>
<reference evidence="8" key="1">
    <citation type="submission" date="2023-03" db="EMBL/GenBank/DDBJ databases">
        <title>Massive genome expansion in bonnet fungi (Mycena s.s.) driven by repeated elements and novel gene families across ecological guilds.</title>
        <authorList>
            <consortium name="Lawrence Berkeley National Laboratory"/>
            <person name="Harder C.B."/>
            <person name="Miyauchi S."/>
            <person name="Viragh M."/>
            <person name="Kuo A."/>
            <person name="Thoen E."/>
            <person name="Andreopoulos B."/>
            <person name="Lu D."/>
            <person name="Skrede I."/>
            <person name="Drula E."/>
            <person name="Henrissat B."/>
            <person name="Morin E."/>
            <person name="Kohler A."/>
            <person name="Barry K."/>
            <person name="LaButti K."/>
            <person name="Morin E."/>
            <person name="Salamov A."/>
            <person name="Lipzen A."/>
            <person name="Mereny Z."/>
            <person name="Hegedus B."/>
            <person name="Baldrian P."/>
            <person name="Stursova M."/>
            <person name="Weitz H."/>
            <person name="Taylor A."/>
            <person name="Grigoriev I.V."/>
            <person name="Nagy L.G."/>
            <person name="Martin F."/>
            <person name="Kauserud H."/>
        </authorList>
    </citation>
    <scope>NUCLEOTIDE SEQUENCE</scope>
    <source>
        <strain evidence="8">CBHHK002</strain>
    </source>
</reference>
<dbReference type="PROSITE" id="PS00463">
    <property type="entry name" value="ZN2_CY6_FUNGAL_1"/>
    <property type="match status" value="1"/>
</dbReference>
<dbReference type="SMART" id="SM00066">
    <property type="entry name" value="GAL4"/>
    <property type="match status" value="1"/>
</dbReference>
<evidence type="ECO:0000256" key="6">
    <source>
        <dbReference type="SAM" id="MobiDB-lite"/>
    </source>
</evidence>
<evidence type="ECO:0000259" key="7">
    <source>
        <dbReference type="PROSITE" id="PS50048"/>
    </source>
</evidence>
<proteinExistence type="predicted"/>
<gene>
    <name evidence="8" type="ORF">DFH08DRAFT_846323</name>
</gene>
<feature type="region of interest" description="Disordered" evidence="6">
    <location>
        <begin position="69"/>
        <end position="100"/>
    </location>
</feature>
<comment type="subcellular location">
    <subcellularLocation>
        <location evidence="1">Nucleus</location>
    </subcellularLocation>
</comment>
<accession>A0AAD7F1E0</accession>
<evidence type="ECO:0000256" key="3">
    <source>
        <dbReference type="ARBA" id="ARBA00023125"/>
    </source>
</evidence>
<name>A0AAD7F1E0_9AGAR</name>
<comment type="caution">
    <text evidence="8">The sequence shown here is derived from an EMBL/GenBank/DDBJ whole genome shotgun (WGS) entry which is preliminary data.</text>
</comment>
<dbReference type="InterPro" id="IPR036864">
    <property type="entry name" value="Zn2-C6_fun-type_DNA-bd_sf"/>
</dbReference>
<evidence type="ECO:0000256" key="4">
    <source>
        <dbReference type="ARBA" id="ARBA00023163"/>
    </source>
</evidence>
<keyword evidence="2" id="KW-0805">Transcription regulation</keyword>
<dbReference type="GO" id="GO:0000981">
    <property type="term" value="F:DNA-binding transcription factor activity, RNA polymerase II-specific"/>
    <property type="evidence" value="ECO:0007669"/>
    <property type="project" value="InterPro"/>
</dbReference>
<evidence type="ECO:0000256" key="1">
    <source>
        <dbReference type="ARBA" id="ARBA00004123"/>
    </source>
</evidence>
<dbReference type="GO" id="GO:0005634">
    <property type="term" value="C:nucleus"/>
    <property type="evidence" value="ECO:0007669"/>
    <property type="project" value="UniProtKB-SubCell"/>
</dbReference>
<feature type="domain" description="Zn(2)-C6 fungal-type" evidence="7">
    <location>
        <begin position="25"/>
        <end position="60"/>
    </location>
</feature>
<keyword evidence="4" id="KW-0804">Transcription</keyword>
<evidence type="ECO:0000313" key="9">
    <source>
        <dbReference type="Proteomes" id="UP001218218"/>
    </source>
</evidence>
<sequence length="647" mass="71964">MKRSRTQATQIAVSTAARKPKGIQACVSCRKNKTRCELLDTTTSPIQCHRCRAIGVHCSYEETLVPAVQESPSPPVSSPSHSKTSVPPPSGFRPRPDPFPSVMPPETRVWQFVDENHHEFIDWSAPMLAIRNLVRPPSANSDLANPLPSSSYPRETSLESILAPDQVQHLLEIFDHKYTPWINFKLIRQSNSFLLDTICCSIASRYMDCTSIDPSLKARLQGLAEDLIIKMIFNPRVSESIEAIQTLLILSLWEPIRGPENDGRDGRVLLASAVSMAMNLRLNQASARAEALRKIAQMNGGYMVEEDSVALNEMSEHARLWVSLTNAESMLCLGTGRVPLSRRSPEDQRSVDFPQSFVGLTDYRNLRLGLVSMQATITEEGVGLRINAPSEIDSWYDKVTSTLESLKRGRRLLLPLAVTLDHEQFYFHILHIYDGICRLLVLYNAFWEARVAVGHVPFGEVWHHRFLPHGVQVVPEWGRDMIQTSEAILVYACQADVELLGSAPDVFFQMATLAAGYIVGVKFLMHRRPGGGVLLGGSDLLLAQTATHFIRASRGPGHSAHKCALLINGMIAKWESRGTMEQRPVAPTHLTPPSSDADSSSSYYPNNSPLGAIPPELDFSAFLNTTMAMDAEFWKELQNPEFAIGYQ</sequence>
<feature type="compositionally biased region" description="Pro residues" evidence="6">
    <location>
        <begin position="86"/>
        <end position="100"/>
    </location>
</feature>
<dbReference type="SUPFAM" id="SSF57701">
    <property type="entry name" value="Zn2/Cys6 DNA-binding domain"/>
    <property type="match status" value="1"/>
</dbReference>
<organism evidence="8 9">
    <name type="scientific">Mycena albidolilacea</name>
    <dbReference type="NCBI Taxonomy" id="1033008"/>
    <lineage>
        <taxon>Eukaryota</taxon>
        <taxon>Fungi</taxon>
        <taxon>Dikarya</taxon>
        <taxon>Basidiomycota</taxon>
        <taxon>Agaricomycotina</taxon>
        <taxon>Agaricomycetes</taxon>
        <taxon>Agaricomycetidae</taxon>
        <taxon>Agaricales</taxon>
        <taxon>Marasmiineae</taxon>
        <taxon>Mycenaceae</taxon>
        <taxon>Mycena</taxon>
    </lineage>
</organism>
<dbReference type="PANTHER" id="PTHR31845:SF17">
    <property type="entry name" value="ZN(II)2CYS6 TRANSCRIPTION FACTOR (EUROFUNG)"/>
    <property type="match status" value="1"/>
</dbReference>
<dbReference type="CDD" id="cd00067">
    <property type="entry name" value="GAL4"/>
    <property type="match status" value="1"/>
</dbReference>
<evidence type="ECO:0000256" key="2">
    <source>
        <dbReference type="ARBA" id="ARBA00023015"/>
    </source>
</evidence>
<feature type="compositionally biased region" description="Low complexity" evidence="6">
    <location>
        <begin position="592"/>
        <end position="605"/>
    </location>
</feature>
<dbReference type="EMBL" id="JARIHO010000006">
    <property type="protein sequence ID" value="KAJ7359535.1"/>
    <property type="molecule type" value="Genomic_DNA"/>
</dbReference>
<dbReference type="AlphaFoldDB" id="A0AAD7F1E0"/>
<dbReference type="Pfam" id="PF00172">
    <property type="entry name" value="Zn_clus"/>
    <property type="match status" value="1"/>
</dbReference>
<dbReference type="GO" id="GO:0008270">
    <property type="term" value="F:zinc ion binding"/>
    <property type="evidence" value="ECO:0007669"/>
    <property type="project" value="InterPro"/>
</dbReference>
<dbReference type="GO" id="GO:0000976">
    <property type="term" value="F:transcription cis-regulatory region binding"/>
    <property type="evidence" value="ECO:0007669"/>
    <property type="project" value="TreeGrafter"/>
</dbReference>
<dbReference type="PROSITE" id="PS50048">
    <property type="entry name" value="ZN2_CY6_FUNGAL_2"/>
    <property type="match status" value="1"/>
</dbReference>
<dbReference type="InterPro" id="IPR001138">
    <property type="entry name" value="Zn2Cys6_DnaBD"/>
</dbReference>
<keyword evidence="5" id="KW-0539">Nucleus</keyword>
<keyword evidence="3" id="KW-0238">DNA-binding</keyword>
<dbReference type="PANTHER" id="PTHR31845">
    <property type="entry name" value="FINGER DOMAIN PROTEIN, PUTATIVE-RELATED"/>
    <property type="match status" value="1"/>
</dbReference>
<dbReference type="Gene3D" id="4.10.240.10">
    <property type="entry name" value="Zn(2)-C6 fungal-type DNA-binding domain"/>
    <property type="match status" value="1"/>
</dbReference>